<feature type="region of interest" description="Disordered" evidence="1">
    <location>
        <begin position="6"/>
        <end position="27"/>
    </location>
</feature>
<organism evidence="2 3">
    <name type="scientific">Ilyodon furcidens</name>
    <name type="common">goldbreast splitfin</name>
    <dbReference type="NCBI Taxonomy" id="33524"/>
    <lineage>
        <taxon>Eukaryota</taxon>
        <taxon>Metazoa</taxon>
        <taxon>Chordata</taxon>
        <taxon>Craniata</taxon>
        <taxon>Vertebrata</taxon>
        <taxon>Euteleostomi</taxon>
        <taxon>Actinopterygii</taxon>
        <taxon>Neopterygii</taxon>
        <taxon>Teleostei</taxon>
        <taxon>Neoteleostei</taxon>
        <taxon>Acanthomorphata</taxon>
        <taxon>Ovalentaria</taxon>
        <taxon>Atherinomorphae</taxon>
        <taxon>Cyprinodontiformes</taxon>
        <taxon>Goodeidae</taxon>
        <taxon>Ilyodon</taxon>
    </lineage>
</organism>
<dbReference type="Proteomes" id="UP001482620">
    <property type="component" value="Unassembled WGS sequence"/>
</dbReference>
<feature type="non-terminal residue" evidence="2">
    <location>
        <position position="1"/>
    </location>
</feature>
<keyword evidence="3" id="KW-1185">Reference proteome</keyword>
<evidence type="ECO:0000313" key="2">
    <source>
        <dbReference type="EMBL" id="MEQ2242071.1"/>
    </source>
</evidence>
<sequence>FQFAVLKERGPSVLQSEEGNQESKCPNQMLHPDQLNLCVALRQHHQKLQASAEESQRESSKYKPWRSSEQEVHNRLQTTTGTIAWTLSQPLLTIKAGLASSAMTVQVGGTLFFLPRG</sequence>
<reference evidence="2 3" key="1">
    <citation type="submission" date="2021-06" db="EMBL/GenBank/DDBJ databases">
        <authorList>
            <person name="Palmer J.M."/>
        </authorList>
    </citation>
    <scope>NUCLEOTIDE SEQUENCE [LARGE SCALE GENOMIC DNA]</scope>
    <source>
        <strain evidence="3">if_2019</strain>
        <tissue evidence="2">Muscle</tissue>
    </source>
</reference>
<evidence type="ECO:0000313" key="3">
    <source>
        <dbReference type="Proteomes" id="UP001482620"/>
    </source>
</evidence>
<evidence type="ECO:0000256" key="1">
    <source>
        <dbReference type="SAM" id="MobiDB-lite"/>
    </source>
</evidence>
<accession>A0ABV0UAJ8</accession>
<feature type="compositionally biased region" description="Basic and acidic residues" evidence="1">
    <location>
        <begin position="54"/>
        <end position="73"/>
    </location>
</feature>
<gene>
    <name evidence="2" type="ORF">ILYODFUR_032037</name>
</gene>
<comment type="caution">
    <text evidence="2">The sequence shown here is derived from an EMBL/GenBank/DDBJ whole genome shotgun (WGS) entry which is preliminary data.</text>
</comment>
<dbReference type="EMBL" id="JAHRIQ010063027">
    <property type="protein sequence ID" value="MEQ2242071.1"/>
    <property type="molecule type" value="Genomic_DNA"/>
</dbReference>
<feature type="region of interest" description="Disordered" evidence="1">
    <location>
        <begin position="48"/>
        <end position="73"/>
    </location>
</feature>
<protein>
    <submittedName>
        <fullName evidence="2">Uncharacterized protein</fullName>
    </submittedName>
</protein>
<name>A0ABV0UAJ8_9TELE</name>
<proteinExistence type="predicted"/>
<feature type="compositionally biased region" description="Polar residues" evidence="1">
    <location>
        <begin position="13"/>
        <end position="26"/>
    </location>
</feature>